<gene>
    <name evidence="11" type="ORF">CMV_017887</name>
</gene>
<proteinExistence type="inferred from homology"/>
<evidence type="ECO:0000256" key="3">
    <source>
        <dbReference type="ARBA" id="ARBA00023012"/>
    </source>
</evidence>
<evidence type="ECO:0000313" key="12">
    <source>
        <dbReference type="Proteomes" id="UP000737018"/>
    </source>
</evidence>
<evidence type="ECO:0000259" key="10">
    <source>
        <dbReference type="PROSITE" id="PS50110"/>
    </source>
</evidence>
<comment type="caution">
    <text evidence="11">The sequence shown here is derived from an EMBL/GenBank/DDBJ whole genome shotgun (WGS) entry which is preliminary data.</text>
</comment>
<dbReference type="InterPro" id="IPR001789">
    <property type="entry name" value="Sig_transdc_resp-reg_receiver"/>
</dbReference>
<keyword evidence="4" id="KW-0805">Transcription regulation</keyword>
<evidence type="ECO:0000256" key="7">
    <source>
        <dbReference type="ARBA" id="ARBA00023242"/>
    </source>
</evidence>
<dbReference type="InterPro" id="IPR045279">
    <property type="entry name" value="ARR-like"/>
</dbReference>
<dbReference type="FunFam" id="3.40.50.2300:FF:000214">
    <property type="entry name" value="Two-component response regulator-like PRR37"/>
    <property type="match status" value="1"/>
</dbReference>
<dbReference type="EMBL" id="JRKL02002924">
    <property type="protein sequence ID" value="KAF3957055.1"/>
    <property type="molecule type" value="Genomic_DNA"/>
</dbReference>
<dbReference type="PROSITE" id="PS50110">
    <property type="entry name" value="RESPONSE_REGULATORY"/>
    <property type="match status" value="1"/>
</dbReference>
<comment type="caution">
    <text evidence="8">Lacks conserved residue(s) required for the propagation of feature annotation.</text>
</comment>
<evidence type="ECO:0000256" key="9">
    <source>
        <dbReference type="SAM" id="MobiDB-lite"/>
    </source>
</evidence>
<dbReference type="GO" id="GO:0009736">
    <property type="term" value="P:cytokinin-activated signaling pathway"/>
    <property type="evidence" value="ECO:0007669"/>
    <property type="project" value="InterPro"/>
</dbReference>
<protein>
    <recommendedName>
        <fullName evidence="10">Response regulatory domain-containing protein</fullName>
    </recommendedName>
</protein>
<evidence type="ECO:0000256" key="4">
    <source>
        <dbReference type="ARBA" id="ARBA00023015"/>
    </source>
</evidence>
<dbReference type="Gene3D" id="3.40.50.2300">
    <property type="match status" value="1"/>
</dbReference>
<keyword evidence="3" id="KW-0902">Two-component regulatory system</keyword>
<evidence type="ECO:0000313" key="11">
    <source>
        <dbReference type="EMBL" id="KAF3957055.1"/>
    </source>
</evidence>
<dbReference type="Pfam" id="PF00072">
    <property type="entry name" value="Response_reg"/>
    <property type="match status" value="1"/>
</dbReference>
<keyword evidence="12" id="KW-1185">Reference proteome</keyword>
<evidence type="ECO:0000256" key="2">
    <source>
        <dbReference type="ARBA" id="ARBA00010330"/>
    </source>
</evidence>
<reference evidence="11" key="1">
    <citation type="submission" date="2020-03" db="EMBL/GenBank/DDBJ databases">
        <title>Castanea mollissima Vanexum genome sequencing.</title>
        <authorList>
            <person name="Staton M."/>
        </authorList>
    </citation>
    <scope>NUCLEOTIDE SEQUENCE</scope>
    <source>
        <tissue evidence="11">Leaf</tissue>
    </source>
</reference>
<dbReference type="GO" id="GO:0010017">
    <property type="term" value="P:red or far-red light signaling pathway"/>
    <property type="evidence" value="ECO:0007669"/>
    <property type="project" value="UniProtKB-ARBA"/>
</dbReference>
<evidence type="ECO:0000256" key="6">
    <source>
        <dbReference type="ARBA" id="ARBA00023163"/>
    </source>
</evidence>
<dbReference type="SMART" id="SM00448">
    <property type="entry name" value="REC"/>
    <property type="match status" value="1"/>
</dbReference>
<dbReference type="OrthoDB" id="60033at2759"/>
<comment type="similarity">
    <text evidence="2">Belongs to the ARR-like family.</text>
</comment>
<comment type="subcellular location">
    <subcellularLocation>
        <location evidence="1">Nucleus</location>
    </subcellularLocation>
</comment>
<organism evidence="11 12">
    <name type="scientific">Castanea mollissima</name>
    <name type="common">Chinese chestnut</name>
    <dbReference type="NCBI Taxonomy" id="60419"/>
    <lineage>
        <taxon>Eukaryota</taxon>
        <taxon>Viridiplantae</taxon>
        <taxon>Streptophyta</taxon>
        <taxon>Embryophyta</taxon>
        <taxon>Tracheophyta</taxon>
        <taxon>Spermatophyta</taxon>
        <taxon>Magnoliopsida</taxon>
        <taxon>eudicotyledons</taxon>
        <taxon>Gunneridae</taxon>
        <taxon>Pentapetalae</taxon>
        <taxon>rosids</taxon>
        <taxon>fabids</taxon>
        <taxon>Fagales</taxon>
        <taxon>Fagaceae</taxon>
        <taxon>Castanea</taxon>
    </lineage>
</organism>
<dbReference type="PANTHER" id="PTHR43874">
    <property type="entry name" value="TWO-COMPONENT RESPONSE REGULATOR"/>
    <property type="match status" value="1"/>
</dbReference>
<evidence type="ECO:0000256" key="1">
    <source>
        <dbReference type="ARBA" id="ARBA00004123"/>
    </source>
</evidence>
<keyword evidence="5" id="KW-0090">Biological rhythms</keyword>
<feature type="compositionally biased region" description="Low complexity" evidence="9">
    <location>
        <begin position="214"/>
        <end position="232"/>
    </location>
</feature>
<dbReference type="Proteomes" id="UP000737018">
    <property type="component" value="Unassembled WGS sequence"/>
</dbReference>
<dbReference type="SUPFAM" id="SSF52172">
    <property type="entry name" value="CheY-like"/>
    <property type="match status" value="1"/>
</dbReference>
<feature type="domain" description="Response regulatory" evidence="10">
    <location>
        <begin position="91"/>
        <end position="209"/>
    </location>
</feature>
<evidence type="ECO:0000256" key="5">
    <source>
        <dbReference type="ARBA" id="ARBA00023108"/>
    </source>
</evidence>
<dbReference type="AlphaFoldDB" id="A0A8J4VI81"/>
<dbReference type="PANTHER" id="PTHR43874:SF125">
    <property type="entry name" value="TWO-COMPONENT RESPONSE REGULATOR-LIKE APRR7"/>
    <property type="match status" value="1"/>
</dbReference>
<feature type="region of interest" description="Disordered" evidence="9">
    <location>
        <begin position="331"/>
        <end position="351"/>
    </location>
</feature>
<dbReference type="GO" id="GO:0000160">
    <property type="term" value="P:phosphorelay signal transduction system"/>
    <property type="evidence" value="ECO:0007669"/>
    <property type="project" value="UniProtKB-KW"/>
</dbReference>
<dbReference type="InterPro" id="IPR011006">
    <property type="entry name" value="CheY-like_superfamily"/>
</dbReference>
<feature type="region of interest" description="Disordered" evidence="9">
    <location>
        <begin position="214"/>
        <end position="233"/>
    </location>
</feature>
<dbReference type="GO" id="GO:0045892">
    <property type="term" value="P:negative regulation of DNA-templated transcription"/>
    <property type="evidence" value="ECO:0007669"/>
    <property type="project" value="UniProtKB-ARBA"/>
</dbReference>
<dbReference type="GO" id="GO:0007623">
    <property type="term" value="P:circadian rhythm"/>
    <property type="evidence" value="ECO:0007669"/>
    <property type="project" value="UniProtKB-ARBA"/>
</dbReference>
<dbReference type="GO" id="GO:0005634">
    <property type="term" value="C:nucleus"/>
    <property type="evidence" value="ECO:0007669"/>
    <property type="project" value="UniProtKB-SubCell"/>
</dbReference>
<sequence length="514" mass="56416">MSIDGDDGDKELQELHPSLLDGKKTIKGGVMMGEEQGVLKEGKLKSDGIAEDMKEGQMGAFQVHAAPQMPQQQSQGSMVCWERFLHVRSLKVLLVENDDCTRHVVAALLRNCGYEVIEAADVLQAWKILEDLRNHIDLVLTEVVMPYLSGIGLLCKIMSHKTRPNLPVIMMSSYASMSLVFKCLSKGAVDFLVKPIRKNELKNLWQHVWRRCQSSSGSGSESGSQIQSSGKSRSVEKCENNSCCNDEDDSESIGLDVGGGSDIGSGIQSSWTKRAVEVDSPQPDSPYDQMVECPDSTCAQVDSTCAQDVRSNAETSGNKLVPVAKTRKLQKKKEECGIPEDNAPTGNSLEMGVPRNLGIQLEFLRNGLLEISSSKLTKQISEVAITTQPQMNSMEFEAPNRNSKISDINNKASNDTEELPSLELSLKRPRVVKDTGTEVQDDRYILRQSDHSAFSRYRAVSNTNKAHPGNVGSSSPRGICLDVTMKESLHDIQFHSSGNPPNQFSNLGQTFAPI</sequence>
<keyword evidence="6" id="KW-0804">Transcription</keyword>
<evidence type="ECO:0000256" key="8">
    <source>
        <dbReference type="PROSITE-ProRule" id="PRU00169"/>
    </source>
</evidence>
<keyword evidence="7" id="KW-0539">Nucleus</keyword>
<name>A0A8J4VI81_9ROSI</name>
<accession>A0A8J4VI81</accession>